<dbReference type="SMART" id="SM00612">
    <property type="entry name" value="Kelch"/>
    <property type="match status" value="2"/>
</dbReference>
<dbReference type="InterPro" id="IPR001810">
    <property type="entry name" value="F-box_dom"/>
</dbReference>
<dbReference type="Pfam" id="PF07714">
    <property type="entry name" value="PK_Tyr_Ser-Thr"/>
    <property type="match status" value="1"/>
</dbReference>
<dbReference type="PROSITE" id="PS00107">
    <property type="entry name" value="PROTEIN_KINASE_ATP"/>
    <property type="match status" value="1"/>
</dbReference>
<sequence length="735" mass="82963">MEGGSERTNQIEESQAQLLCGLPDDIALFCLARVPRKYRTVLKCVCRSWRDLLCSEEWHAYRSKHNLSETWIYALCRDKYEQICCYVLDPDLPRRCWKLIQGLPPGCLKRKGMGFEALGKKLYLLGGCGWLEDATDEAYCYDVSRNSWREAASLSTARCYFACEVLDGKIYAIGGLGSKSSDPHSWDTFDPHKNSWESHSDTNVVPDVEDSTVLDGKIYIRCGASAVSSHVYAVLYEPSNGTWQHADADMVSGWRGPAVVVDGVLYVLDQSSGTRLMMWQKDKRDWVAVGRLSPLLTRPPCRLVAIGKRIFIIGKGLSTVVFDIEKTVNMEGVMRMHPQTIDSEGPYRLLYCSSKGDKTGVMQELEKHVEPNLADYDKRTALHLASCEGCTEIVVLLLEKGADVNSVDRWGRTPLSDARSFGHEDICKILESRGGIDPVGLDSQTPCYEIDYNEVGMDGATLIGEGAYGEVYLVKWRGTEVAAKTIRSSIASNQKVKHTFLKELGLWQKLRHPNIVQFLGVLKHSDRLIFLTEYLRNGSLYDILKKKGRLDSQTAVSYALDIARGMNYLHQHKPHAIIHRDLTPRNVLQDESGHLKVTDFGLSKIAQEKDAGYKMTGGTGSYRYMAPEVYRRESYGKSVDVFSFALIVHEMFQGGPSNRAELPEQVADKRAYEDSRPSLSSILYPEPIKMLLRECWHRNPECRPTFEEIILRLENIEDNLRHERPIIGCCGCIIL</sequence>
<dbReference type="Gene3D" id="2.120.10.80">
    <property type="entry name" value="Kelch-type beta propeller"/>
    <property type="match status" value="1"/>
</dbReference>
<dbReference type="InterPro" id="IPR015915">
    <property type="entry name" value="Kelch-typ_b-propeller"/>
</dbReference>
<gene>
    <name evidence="6" type="ORF">P3X46_014752</name>
</gene>
<dbReference type="InterPro" id="IPR036770">
    <property type="entry name" value="Ankyrin_rpt-contain_sf"/>
</dbReference>
<keyword evidence="2" id="KW-0677">Repeat</keyword>
<dbReference type="Gene3D" id="1.10.510.10">
    <property type="entry name" value="Transferase(Phosphotransferase) domain 1"/>
    <property type="match status" value="1"/>
</dbReference>
<keyword evidence="4" id="KW-0547">Nucleotide-binding</keyword>
<dbReference type="SUPFAM" id="SSF81383">
    <property type="entry name" value="F-box domain"/>
    <property type="match status" value="1"/>
</dbReference>
<keyword evidence="3" id="KW-0040">ANK repeat</keyword>
<dbReference type="PROSITE" id="PS50297">
    <property type="entry name" value="ANK_REP_REGION"/>
    <property type="match status" value="1"/>
</dbReference>
<dbReference type="Pfam" id="PF12796">
    <property type="entry name" value="Ank_2"/>
    <property type="match status" value="1"/>
</dbReference>
<dbReference type="SMART" id="SM00256">
    <property type="entry name" value="FBOX"/>
    <property type="match status" value="1"/>
</dbReference>
<keyword evidence="7" id="KW-1185">Reference proteome</keyword>
<dbReference type="InterPro" id="IPR011009">
    <property type="entry name" value="Kinase-like_dom_sf"/>
</dbReference>
<dbReference type="InterPro" id="IPR057499">
    <property type="entry name" value="Kelch_FKB95"/>
</dbReference>
<comment type="caution">
    <text evidence="6">The sequence shown here is derived from an EMBL/GenBank/DDBJ whole genome shotgun (WGS) entry which is preliminary data.</text>
</comment>
<evidence type="ECO:0000256" key="2">
    <source>
        <dbReference type="ARBA" id="ARBA00022737"/>
    </source>
</evidence>
<organism evidence="6 7">
    <name type="scientific">Hevea brasiliensis</name>
    <name type="common">Para rubber tree</name>
    <name type="synonym">Siphonia brasiliensis</name>
    <dbReference type="NCBI Taxonomy" id="3981"/>
    <lineage>
        <taxon>Eukaryota</taxon>
        <taxon>Viridiplantae</taxon>
        <taxon>Streptophyta</taxon>
        <taxon>Embryophyta</taxon>
        <taxon>Tracheophyta</taxon>
        <taxon>Spermatophyta</taxon>
        <taxon>Magnoliopsida</taxon>
        <taxon>eudicotyledons</taxon>
        <taxon>Gunneridae</taxon>
        <taxon>Pentapetalae</taxon>
        <taxon>rosids</taxon>
        <taxon>fabids</taxon>
        <taxon>Malpighiales</taxon>
        <taxon>Euphorbiaceae</taxon>
        <taxon>Crotonoideae</taxon>
        <taxon>Micrandreae</taxon>
        <taxon>Hevea</taxon>
    </lineage>
</organism>
<feature type="repeat" description="ANK" evidence="3">
    <location>
        <begin position="377"/>
        <end position="409"/>
    </location>
</feature>
<protein>
    <recommendedName>
        <fullName evidence="5">Protein kinase domain-containing protein</fullName>
    </recommendedName>
</protein>
<dbReference type="PANTHER" id="PTHR46344">
    <property type="entry name" value="OS02G0202900 PROTEIN"/>
    <property type="match status" value="1"/>
</dbReference>
<dbReference type="InterPro" id="IPR017441">
    <property type="entry name" value="Protein_kinase_ATP_BS"/>
</dbReference>
<dbReference type="InterPro" id="IPR006652">
    <property type="entry name" value="Kelch_1"/>
</dbReference>
<keyword evidence="4" id="KW-0067">ATP-binding</keyword>
<dbReference type="SMART" id="SM00248">
    <property type="entry name" value="ANK"/>
    <property type="match status" value="2"/>
</dbReference>
<keyword evidence="1" id="KW-0880">Kelch repeat</keyword>
<dbReference type="Pfam" id="PF00646">
    <property type="entry name" value="F-box"/>
    <property type="match status" value="1"/>
</dbReference>
<evidence type="ECO:0000256" key="3">
    <source>
        <dbReference type="PROSITE-ProRule" id="PRU00023"/>
    </source>
</evidence>
<feature type="binding site" evidence="4">
    <location>
        <position position="484"/>
    </location>
    <ligand>
        <name>ATP</name>
        <dbReference type="ChEBI" id="CHEBI:30616"/>
    </ligand>
</feature>
<name>A0ABQ9LXX1_HEVBR</name>
<dbReference type="Pfam" id="PF25210">
    <property type="entry name" value="Kelch_FKB95"/>
    <property type="match status" value="1"/>
</dbReference>
<evidence type="ECO:0000313" key="7">
    <source>
        <dbReference type="Proteomes" id="UP001174677"/>
    </source>
</evidence>
<dbReference type="CDD" id="cd13999">
    <property type="entry name" value="STKc_MAP3K-like"/>
    <property type="match status" value="1"/>
</dbReference>
<dbReference type="PRINTS" id="PR00109">
    <property type="entry name" value="TYRKINASE"/>
</dbReference>
<evidence type="ECO:0000256" key="1">
    <source>
        <dbReference type="ARBA" id="ARBA00022441"/>
    </source>
</evidence>
<proteinExistence type="predicted"/>
<dbReference type="InterPro" id="IPR001245">
    <property type="entry name" value="Ser-Thr/Tyr_kinase_cat_dom"/>
</dbReference>
<dbReference type="SUPFAM" id="SSF56112">
    <property type="entry name" value="Protein kinase-like (PK-like)"/>
    <property type="match status" value="1"/>
</dbReference>
<accession>A0ABQ9LXX1</accession>
<dbReference type="Gene3D" id="1.25.40.20">
    <property type="entry name" value="Ankyrin repeat-containing domain"/>
    <property type="match status" value="1"/>
</dbReference>
<dbReference type="SUPFAM" id="SSF48403">
    <property type="entry name" value="Ankyrin repeat"/>
    <property type="match status" value="1"/>
</dbReference>
<dbReference type="EMBL" id="JARPOI010000009">
    <property type="protein sequence ID" value="KAJ9171369.1"/>
    <property type="molecule type" value="Genomic_DNA"/>
</dbReference>
<dbReference type="PANTHER" id="PTHR46344:SF26">
    <property type="entry name" value="F-BOX DOMAIN-CONTAINING PROTEIN"/>
    <property type="match status" value="1"/>
</dbReference>
<dbReference type="Proteomes" id="UP001174677">
    <property type="component" value="Chromosome 9"/>
</dbReference>
<reference evidence="6" key="1">
    <citation type="journal article" date="2023" name="Plant Biotechnol. J.">
        <title>Chromosome-level wild Hevea brasiliensis genome provides new tools for genomic-assisted breeding and valuable loci to elevate rubber yield.</title>
        <authorList>
            <person name="Cheng H."/>
            <person name="Song X."/>
            <person name="Hu Y."/>
            <person name="Wu T."/>
            <person name="Yang Q."/>
            <person name="An Z."/>
            <person name="Feng S."/>
            <person name="Deng Z."/>
            <person name="Wu W."/>
            <person name="Zeng X."/>
            <person name="Tu M."/>
            <person name="Wang X."/>
            <person name="Huang H."/>
        </authorList>
    </citation>
    <scope>NUCLEOTIDE SEQUENCE</scope>
    <source>
        <strain evidence="6">MT/VB/25A 57/8</strain>
    </source>
</reference>
<dbReference type="SUPFAM" id="SSF117281">
    <property type="entry name" value="Kelch motif"/>
    <property type="match status" value="1"/>
</dbReference>
<feature type="domain" description="Protein kinase" evidence="5">
    <location>
        <begin position="457"/>
        <end position="727"/>
    </location>
</feature>
<dbReference type="CDD" id="cd22152">
    <property type="entry name" value="F-box_AtAFR-like"/>
    <property type="match status" value="1"/>
</dbReference>
<evidence type="ECO:0000259" key="5">
    <source>
        <dbReference type="PROSITE" id="PS50011"/>
    </source>
</evidence>
<dbReference type="PROSITE" id="PS50011">
    <property type="entry name" value="PROTEIN_KINASE_DOM"/>
    <property type="match status" value="1"/>
</dbReference>
<dbReference type="Gene3D" id="3.30.200.20">
    <property type="entry name" value="Phosphorylase Kinase, domain 1"/>
    <property type="match status" value="1"/>
</dbReference>
<dbReference type="PROSITE" id="PS50088">
    <property type="entry name" value="ANK_REPEAT"/>
    <property type="match status" value="1"/>
</dbReference>
<evidence type="ECO:0000256" key="4">
    <source>
        <dbReference type="PROSITE-ProRule" id="PRU10141"/>
    </source>
</evidence>
<dbReference type="InterPro" id="IPR002110">
    <property type="entry name" value="Ankyrin_rpt"/>
</dbReference>
<dbReference type="InterPro" id="IPR036047">
    <property type="entry name" value="F-box-like_dom_sf"/>
</dbReference>
<evidence type="ECO:0000313" key="6">
    <source>
        <dbReference type="EMBL" id="KAJ9171369.1"/>
    </source>
</evidence>
<dbReference type="InterPro" id="IPR000719">
    <property type="entry name" value="Prot_kinase_dom"/>
</dbReference>